<evidence type="ECO:0000313" key="11">
    <source>
        <dbReference type="EMBL" id="MBO8470771.1"/>
    </source>
</evidence>
<reference evidence="11" key="1">
    <citation type="submission" date="2020-10" db="EMBL/GenBank/DDBJ databases">
        <authorList>
            <person name="Gilroy R."/>
        </authorList>
    </citation>
    <scope>NUCLEOTIDE SEQUENCE</scope>
    <source>
        <strain evidence="11">B2-22910</strain>
    </source>
</reference>
<evidence type="ECO:0000256" key="7">
    <source>
        <dbReference type="ARBA" id="ARBA00022692"/>
    </source>
</evidence>
<sequence>MKKKQDRILSVYDICLIAGIVVTNIVYSVLSGTVDIIGSAAGIAGVACVVLVAKGSIWNYAFGLVNVTLYALISYKAALYGDAVLNALYYLPMQFVGWWQWRKRGAAVSRNSSPDPGRDVRVRARRMTPLQRAALAVGSAALVFAGGVLLERLGDPQPYKDSATTVLSIIAQALMALAFMEQWALWIITNLISVVMWSVCVARGDEHAGLMVVMWVFYLLNSLNGLRVWFNLSKRHD</sequence>
<comment type="caution">
    <text evidence="11">The sequence shown here is derived from an EMBL/GenBank/DDBJ whole genome shotgun (WGS) entry which is preliminary data.</text>
</comment>
<dbReference type="AlphaFoldDB" id="A0A9D9IFP6"/>
<evidence type="ECO:0000256" key="8">
    <source>
        <dbReference type="ARBA" id="ARBA00022989"/>
    </source>
</evidence>
<feature type="transmembrane region" description="Helical" evidence="10">
    <location>
        <begin position="12"/>
        <end position="30"/>
    </location>
</feature>
<evidence type="ECO:0000256" key="1">
    <source>
        <dbReference type="ARBA" id="ARBA00002672"/>
    </source>
</evidence>
<dbReference type="Pfam" id="PF04973">
    <property type="entry name" value="NMN_transporter"/>
    <property type="match status" value="1"/>
</dbReference>
<comment type="subcellular location">
    <subcellularLocation>
        <location evidence="2">Cell membrane</location>
        <topology evidence="2">Multi-pass membrane protein</topology>
    </subcellularLocation>
</comment>
<comment type="function">
    <text evidence="1">Required for nicotinamide riboside transport across the inner membrane.</text>
</comment>
<accession>A0A9D9IFP6</accession>
<dbReference type="EMBL" id="JADIMB010000045">
    <property type="protein sequence ID" value="MBO8470771.1"/>
    <property type="molecule type" value="Genomic_DNA"/>
</dbReference>
<evidence type="ECO:0000256" key="9">
    <source>
        <dbReference type="ARBA" id="ARBA00023136"/>
    </source>
</evidence>
<protein>
    <recommendedName>
        <fullName evidence="4">Nicotinamide riboside transporter PnuC</fullName>
    </recommendedName>
</protein>
<dbReference type="InterPro" id="IPR006419">
    <property type="entry name" value="NMN_transpt_PnuC"/>
</dbReference>
<dbReference type="PANTHER" id="PTHR36122:SF2">
    <property type="entry name" value="NICOTINAMIDE RIBOSIDE TRANSPORTER PNUC"/>
    <property type="match status" value="1"/>
</dbReference>
<proteinExistence type="inferred from homology"/>
<dbReference type="PANTHER" id="PTHR36122">
    <property type="entry name" value="NICOTINAMIDE RIBOSIDE TRANSPORTER PNUC"/>
    <property type="match status" value="1"/>
</dbReference>
<dbReference type="Proteomes" id="UP000823603">
    <property type="component" value="Unassembled WGS sequence"/>
</dbReference>
<feature type="transmembrane region" description="Helical" evidence="10">
    <location>
        <begin position="133"/>
        <end position="150"/>
    </location>
</feature>
<organism evidence="11 12">
    <name type="scientific">Candidatus Cryptobacteroides faecavium</name>
    <dbReference type="NCBI Taxonomy" id="2840762"/>
    <lineage>
        <taxon>Bacteria</taxon>
        <taxon>Pseudomonadati</taxon>
        <taxon>Bacteroidota</taxon>
        <taxon>Bacteroidia</taxon>
        <taxon>Bacteroidales</taxon>
        <taxon>Candidatus Cryptobacteroides</taxon>
    </lineage>
</organism>
<evidence type="ECO:0000256" key="10">
    <source>
        <dbReference type="SAM" id="Phobius"/>
    </source>
</evidence>
<evidence type="ECO:0000256" key="6">
    <source>
        <dbReference type="ARBA" id="ARBA00022475"/>
    </source>
</evidence>
<keyword evidence="7 10" id="KW-0812">Transmembrane</keyword>
<feature type="transmembrane region" description="Helical" evidence="10">
    <location>
        <begin position="36"/>
        <end position="53"/>
    </location>
</feature>
<dbReference type="GO" id="GO:0034257">
    <property type="term" value="F:nicotinamide riboside transmembrane transporter activity"/>
    <property type="evidence" value="ECO:0007669"/>
    <property type="project" value="InterPro"/>
</dbReference>
<comment type="similarity">
    <text evidence="3">Belongs to the nicotinamide ribonucleoside (NR) uptake permease (TC 4.B.1) family.</text>
</comment>
<dbReference type="GO" id="GO:0005886">
    <property type="term" value="C:plasma membrane"/>
    <property type="evidence" value="ECO:0007669"/>
    <property type="project" value="UniProtKB-SubCell"/>
</dbReference>
<keyword evidence="8 10" id="KW-1133">Transmembrane helix</keyword>
<gene>
    <name evidence="11" type="ORF">IAB82_03135</name>
</gene>
<keyword evidence="5" id="KW-0813">Transport</keyword>
<evidence type="ECO:0000256" key="4">
    <source>
        <dbReference type="ARBA" id="ARBA00017522"/>
    </source>
</evidence>
<keyword evidence="9 10" id="KW-0472">Membrane</keyword>
<feature type="transmembrane region" description="Helical" evidence="10">
    <location>
        <begin position="210"/>
        <end position="230"/>
    </location>
</feature>
<keyword evidence="6" id="KW-1003">Cell membrane</keyword>
<reference evidence="11" key="2">
    <citation type="journal article" date="2021" name="PeerJ">
        <title>Extensive microbial diversity within the chicken gut microbiome revealed by metagenomics and culture.</title>
        <authorList>
            <person name="Gilroy R."/>
            <person name="Ravi A."/>
            <person name="Getino M."/>
            <person name="Pursley I."/>
            <person name="Horton D.L."/>
            <person name="Alikhan N.F."/>
            <person name="Baker D."/>
            <person name="Gharbi K."/>
            <person name="Hall N."/>
            <person name="Watson M."/>
            <person name="Adriaenssens E.M."/>
            <person name="Foster-Nyarko E."/>
            <person name="Jarju S."/>
            <person name="Secka A."/>
            <person name="Antonio M."/>
            <person name="Oren A."/>
            <person name="Chaudhuri R.R."/>
            <person name="La Ragione R."/>
            <person name="Hildebrand F."/>
            <person name="Pallen M.J."/>
        </authorList>
    </citation>
    <scope>NUCLEOTIDE SEQUENCE</scope>
    <source>
        <strain evidence="11">B2-22910</strain>
    </source>
</reference>
<evidence type="ECO:0000256" key="5">
    <source>
        <dbReference type="ARBA" id="ARBA00022448"/>
    </source>
</evidence>
<name>A0A9D9IFP6_9BACT</name>
<feature type="transmembrane region" description="Helical" evidence="10">
    <location>
        <begin position="184"/>
        <end position="204"/>
    </location>
</feature>
<evidence type="ECO:0000256" key="3">
    <source>
        <dbReference type="ARBA" id="ARBA00006669"/>
    </source>
</evidence>
<dbReference type="NCBIfam" id="TIGR01528">
    <property type="entry name" value="NMN_trans_PnuC"/>
    <property type="match status" value="1"/>
</dbReference>
<evidence type="ECO:0000256" key="2">
    <source>
        <dbReference type="ARBA" id="ARBA00004651"/>
    </source>
</evidence>
<evidence type="ECO:0000313" key="12">
    <source>
        <dbReference type="Proteomes" id="UP000823603"/>
    </source>
</evidence>